<dbReference type="AlphaFoldDB" id="G6XGM3"/>
<proteinExistence type="predicted"/>
<dbReference type="PATRIC" id="fig|1088869.3.peg.647"/>
<accession>G6XGM3</accession>
<dbReference type="Pfam" id="PF13704">
    <property type="entry name" value="Glyco_tranf_2_4"/>
    <property type="match status" value="1"/>
</dbReference>
<evidence type="ECO:0008006" key="3">
    <source>
        <dbReference type="Google" id="ProtNLM"/>
    </source>
</evidence>
<dbReference type="RefSeq" id="WP_008850788.1">
    <property type="nucleotide sequence ID" value="NZ_AGQV01000001.1"/>
</dbReference>
<sequence length="586" mass="65963">MIDSNLRCACLLMQRNESELLEPWVRYHAALFGYENIFIFDNGSGNLKTKRLLREYEDLGVHVDRRFSTSEDYPSKGAILTDCIVQLNESGNYDFFFPLDCDEFLAIHKNGKVLCDSLSIKNYLTSIPFSETTYHVTKNYLNIIGHPEYYQEHPYSKVFFSKKLIVPLDHGSHLTSASVKVTPSDIVYIHCHAKPFATLLAHSRDKLRPWVDIDDPKALAAFENDQGIGWHLVKYLRMSETEYLNLFNTKGATYIPDFPKILKELGCSIDFLSGIKIERMTKPVDKIPSPRSLILNAKDHLDDDTIVLAISSLSSETDLLVSAFLRNLGFNCISINEPIEENHTVKSALQAGTWDILRKFSIAQTEKNHRLAITGFSSTELDLAQYLPIQGLRSVIVLKSLMSFLTGNPHVMASSARHLATQRIDQVATNLKSALSSSLEALILEEDFIQTDIQSFVEAFLVFLGQSFTEDTDTLVRQLQYTIAPSIRKDVSLYEGWIDTISGQLVSGWCWRKNSNISQIVGLVVNDHIVDVGIANNFREDLKNAGIGSGAFGYHLTLPENISPSSNRIQVRILNGNIPLDSFIEN</sequence>
<dbReference type="OrthoDB" id="8245240at2"/>
<protein>
    <recommendedName>
        <fullName evidence="3">Glycosyltransferase 2-like domain-containing protein</fullName>
    </recommendedName>
</protein>
<evidence type="ECO:0000313" key="2">
    <source>
        <dbReference type="Proteomes" id="UP000004949"/>
    </source>
</evidence>
<reference evidence="1 2" key="1">
    <citation type="submission" date="2011-10" db="EMBL/GenBank/DDBJ databases">
        <title>Genome sequence of Gluconobacter morbifer G707, isolated from Drosophila gut.</title>
        <authorList>
            <person name="Lee W.-J."/>
            <person name="Kim E.-K."/>
        </authorList>
    </citation>
    <scope>NUCLEOTIDE SEQUENCE [LARGE SCALE GENOMIC DNA]</scope>
    <source>
        <strain evidence="1 2">G707</strain>
    </source>
</reference>
<dbReference type="STRING" id="1088869.GMO_06380"/>
<gene>
    <name evidence="1" type="ORF">GMO_06380</name>
</gene>
<keyword evidence="2" id="KW-1185">Reference proteome</keyword>
<dbReference type="eggNOG" id="ENOG502ZUPG">
    <property type="taxonomic scope" value="Bacteria"/>
</dbReference>
<name>G6XGM3_9PROT</name>
<comment type="caution">
    <text evidence="1">The sequence shown here is derived from an EMBL/GenBank/DDBJ whole genome shotgun (WGS) entry which is preliminary data.</text>
</comment>
<dbReference type="Proteomes" id="UP000004949">
    <property type="component" value="Unassembled WGS sequence"/>
</dbReference>
<dbReference type="EMBL" id="AGQV01000001">
    <property type="protein sequence ID" value="EHH69331.1"/>
    <property type="molecule type" value="Genomic_DNA"/>
</dbReference>
<organism evidence="1 2">
    <name type="scientific">Gluconobacter morbifer G707</name>
    <dbReference type="NCBI Taxonomy" id="1088869"/>
    <lineage>
        <taxon>Bacteria</taxon>
        <taxon>Pseudomonadati</taxon>
        <taxon>Pseudomonadota</taxon>
        <taxon>Alphaproteobacteria</taxon>
        <taxon>Acetobacterales</taxon>
        <taxon>Acetobacteraceae</taxon>
        <taxon>Gluconobacter</taxon>
    </lineage>
</organism>
<evidence type="ECO:0000313" key="1">
    <source>
        <dbReference type="EMBL" id="EHH69331.1"/>
    </source>
</evidence>